<proteinExistence type="predicted"/>
<reference evidence="2" key="1">
    <citation type="submission" date="2021-02" db="EMBL/GenBank/DDBJ databases">
        <authorList>
            <person name="Dougan E. K."/>
            <person name="Rhodes N."/>
            <person name="Thang M."/>
            <person name="Chan C."/>
        </authorList>
    </citation>
    <scope>NUCLEOTIDE SEQUENCE</scope>
</reference>
<keyword evidence="1" id="KW-1133">Transmembrane helix</keyword>
<keyword evidence="1" id="KW-0472">Membrane</keyword>
<feature type="transmembrane region" description="Helical" evidence="1">
    <location>
        <begin position="45"/>
        <end position="66"/>
    </location>
</feature>
<protein>
    <submittedName>
        <fullName evidence="2">Uncharacterized protein</fullName>
    </submittedName>
</protein>
<evidence type="ECO:0000313" key="3">
    <source>
        <dbReference type="Proteomes" id="UP000626109"/>
    </source>
</evidence>
<keyword evidence="1" id="KW-0812">Transmembrane</keyword>
<evidence type="ECO:0000313" key="2">
    <source>
        <dbReference type="EMBL" id="CAE8686103.1"/>
    </source>
</evidence>
<comment type="caution">
    <text evidence="2">The sequence shown here is derived from an EMBL/GenBank/DDBJ whole genome shotgun (WGS) entry which is preliminary data.</text>
</comment>
<evidence type="ECO:0000256" key="1">
    <source>
        <dbReference type="SAM" id="Phobius"/>
    </source>
</evidence>
<accession>A0A813JSV5</accession>
<organism evidence="2 3">
    <name type="scientific">Polarella glacialis</name>
    <name type="common">Dinoflagellate</name>
    <dbReference type="NCBI Taxonomy" id="89957"/>
    <lineage>
        <taxon>Eukaryota</taxon>
        <taxon>Sar</taxon>
        <taxon>Alveolata</taxon>
        <taxon>Dinophyceae</taxon>
        <taxon>Suessiales</taxon>
        <taxon>Suessiaceae</taxon>
        <taxon>Polarella</taxon>
    </lineage>
</organism>
<dbReference type="EMBL" id="CAJNNW010026533">
    <property type="protein sequence ID" value="CAE8686103.1"/>
    <property type="molecule type" value="Genomic_DNA"/>
</dbReference>
<sequence length="142" mass="16405">MKGNWRRITVQWRRKIKGSIIPNCPRLRHVAVQLRKMKEGQLVQVTVQLLATYIITGTLVSLLAAIDPLMPNQHRVDTGISCWQQLWPTHLFCRCASCDAIQNWKLTKHEEHSTSMCGSRILMLDAWLMFACGPKRFPHKKS</sequence>
<gene>
    <name evidence="2" type="ORF">PGLA2088_LOCUS24817</name>
</gene>
<name>A0A813JSV5_POLGL</name>
<dbReference type="AlphaFoldDB" id="A0A813JSV5"/>
<dbReference type="Proteomes" id="UP000626109">
    <property type="component" value="Unassembled WGS sequence"/>
</dbReference>